<sequence>MFPTPAIVLLFFYHTHITICGNTSGARADCTKSYTVCSPKGASTTNEPAVGSALSSVFVDIVHTVNENKNQRRDKYRDGNELRVRASGGSLCCVDGTQCLLLQGYSLPFCYDNYTTNYYLPGGSHGQIASGDYTSSDGSTANLISGNYTLADGTPDNIYGSPSSPSKPDTATLSLPTQYTASGSESAIPATALGEELVYTTTFHGTTIPSSIVLKATAILTVANGSTVSIFTTEAASTVPGTTIGPRTSTITTRIAGASATAKGAANKMYPSNAFMNGAAFRGLILIPVFL</sequence>
<keyword evidence="3" id="KW-1185">Reference proteome</keyword>
<keyword evidence="1" id="KW-0732">Signal</keyword>
<evidence type="ECO:0000313" key="3">
    <source>
        <dbReference type="Proteomes" id="UP001590950"/>
    </source>
</evidence>
<feature type="chain" id="PRO_5045319989" evidence="1">
    <location>
        <begin position="21"/>
        <end position="291"/>
    </location>
</feature>
<proteinExistence type="predicted"/>
<feature type="signal peptide" evidence="1">
    <location>
        <begin position="1"/>
        <end position="20"/>
    </location>
</feature>
<dbReference type="Proteomes" id="UP001590950">
    <property type="component" value="Unassembled WGS sequence"/>
</dbReference>
<name>A0ABR4AD71_9LECA</name>
<evidence type="ECO:0000313" key="2">
    <source>
        <dbReference type="EMBL" id="KAL2042482.1"/>
    </source>
</evidence>
<accession>A0ABR4AD71</accession>
<reference evidence="2 3" key="1">
    <citation type="submission" date="2024-09" db="EMBL/GenBank/DDBJ databases">
        <title>Rethinking Asexuality: The Enigmatic Case of Functional Sexual Genes in Lepraria (Stereocaulaceae).</title>
        <authorList>
            <person name="Doellman M."/>
            <person name="Sun Y."/>
            <person name="Barcenas-Pena A."/>
            <person name="Lumbsch H.T."/>
            <person name="Grewe F."/>
        </authorList>
    </citation>
    <scope>NUCLEOTIDE SEQUENCE [LARGE SCALE GENOMIC DNA]</scope>
    <source>
        <strain evidence="2 3">Mercado 3170</strain>
    </source>
</reference>
<protein>
    <submittedName>
        <fullName evidence="2">Uncharacterized protein</fullName>
    </submittedName>
</protein>
<gene>
    <name evidence="2" type="ORF">N7G274_004975</name>
</gene>
<dbReference type="EMBL" id="JBEFKJ010000014">
    <property type="protein sequence ID" value="KAL2042482.1"/>
    <property type="molecule type" value="Genomic_DNA"/>
</dbReference>
<organism evidence="2 3">
    <name type="scientific">Stereocaulon virgatum</name>
    <dbReference type="NCBI Taxonomy" id="373712"/>
    <lineage>
        <taxon>Eukaryota</taxon>
        <taxon>Fungi</taxon>
        <taxon>Dikarya</taxon>
        <taxon>Ascomycota</taxon>
        <taxon>Pezizomycotina</taxon>
        <taxon>Lecanoromycetes</taxon>
        <taxon>OSLEUM clade</taxon>
        <taxon>Lecanoromycetidae</taxon>
        <taxon>Lecanorales</taxon>
        <taxon>Lecanorineae</taxon>
        <taxon>Stereocaulaceae</taxon>
        <taxon>Stereocaulon</taxon>
    </lineage>
</organism>
<evidence type="ECO:0000256" key="1">
    <source>
        <dbReference type="SAM" id="SignalP"/>
    </source>
</evidence>
<comment type="caution">
    <text evidence="2">The sequence shown here is derived from an EMBL/GenBank/DDBJ whole genome shotgun (WGS) entry which is preliminary data.</text>
</comment>